<reference evidence="1 2" key="1">
    <citation type="journal article" date="2014" name="Nat. Genet.">
        <title>Whole-genome sequence of a flatfish provides insights into ZW sex chromosome evolution and adaptation to a benthic lifestyle.</title>
        <authorList>
            <person name="Chen S."/>
            <person name="Zhang G."/>
            <person name="Shao C."/>
            <person name="Huang Q."/>
            <person name="Liu G."/>
            <person name="Zhang P."/>
            <person name="Song W."/>
            <person name="An N."/>
            <person name="Chalopin D."/>
            <person name="Volff J.N."/>
            <person name="Hong Y."/>
            <person name="Li Q."/>
            <person name="Sha Z."/>
            <person name="Zhou H."/>
            <person name="Xie M."/>
            <person name="Yu Q."/>
            <person name="Liu Y."/>
            <person name="Xiang H."/>
            <person name="Wang N."/>
            <person name="Wu K."/>
            <person name="Yang C."/>
            <person name="Zhou Q."/>
            <person name="Liao X."/>
            <person name="Yang L."/>
            <person name="Hu Q."/>
            <person name="Zhang J."/>
            <person name="Meng L."/>
            <person name="Jin L."/>
            <person name="Tian Y."/>
            <person name="Lian J."/>
            <person name="Yang J."/>
            <person name="Miao G."/>
            <person name="Liu S."/>
            <person name="Liang Z."/>
            <person name="Yan F."/>
            <person name="Li Y."/>
            <person name="Sun B."/>
            <person name="Zhang H."/>
            <person name="Zhang J."/>
            <person name="Zhu Y."/>
            <person name="Du M."/>
            <person name="Zhao Y."/>
            <person name="Schartl M."/>
            <person name="Tang Q."/>
            <person name="Wang J."/>
        </authorList>
    </citation>
    <scope>NUCLEOTIDE SEQUENCE</scope>
</reference>
<dbReference type="GeneTree" id="ENSGT01120000272491"/>
<name>A0A3P8WKX6_CYNSE</name>
<evidence type="ECO:0000313" key="1">
    <source>
        <dbReference type="Ensembl" id="ENSCSEP00000028118.1"/>
    </source>
</evidence>
<keyword evidence="2" id="KW-1185">Reference proteome</keyword>
<dbReference type="Gene3D" id="3.30.420.10">
    <property type="entry name" value="Ribonuclease H-like superfamily/Ribonuclease H"/>
    <property type="match status" value="1"/>
</dbReference>
<dbReference type="STRING" id="244447.ENSCSEP00000028118"/>
<organism evidence="1 2">
    <name type="scientific">Cynoglossus semilaevis</name>
    <name type="common">Tongue sole</name>
    <dbReference type="NCBI Taxonomy" id="244447"/>
    <lineage>
        <taxon>Eukaryota</taxon>
        <taxon>Metazoa</taxon>
        <taxon>Chordata</taxon>
        <taxon>Craniata</taxon>
        <taxon>Vertebrata</taxon>
        <taxon>Euteleostomi</taxon>
        <taxon>Actinopterygii</taxon>
        <taxon>Neopterygii</taxon>
        <taxon>Teleostei</taxon>
        <taxon>Neoteleostei</taxon>
        <taxon>Acanthomorphata</taxon>
        <taxon>Carangaria</taxon>
        <taxon>Pleuronectiformes</taxon>
        <taxon>Pleuronectoidei</taxon>
        <taxon>Cynoglossidae</taxon>
        <taxon>Cynoglossinae</taxon>
        <taxon>Cynoglossus</taxon>
    </lineage>
</organism>
<reference evidence="1" key="2">
    <citation type="submission" date="2025-08" db="UniProtKB">
        <authorList>
            <consortium name="Ensembl"/>
        </authorList>
    </citation>
    <scope>IDENTIFICATION</scope>
</reference>
<dbReference type="InParanoid" id="A0A3P8WKX6"/>
<protein>
    <recommendedName>
        <fullName evidence="3">Transposase Tc1-like domain-containing protein</fullName>
    </recommendedName>
</protein>
<dbReference type="GO" id="GO:0003676">
    <property type="term" value="F:nucleic acid binding"/>
    <property type="evidence" value="ECO:0007669"/>
    <property type="project" value="InterPro"/>
</dbReference>
<accession>A0A3P8WKX6</accession>
<evidence type="ECO:0008006" key="3">
    <source>
        <dbReference type="Google" id="ProtNLM"/>
    </source>
</evidence>
<reference evidence="1" key="3">
    <citation type="submission" date="2025-09" db="UniProtKB">
        <authorList>
            <consortium name="Ensembl"/>
        </authorList>
    </citation>
    <scope>IDENTIFICATION</scope>
</reference>
<dbReference type="OMA" id="CPINTEF"/>
<proteinExistence type="predicted"/>
<dbReference type="Ensembl" id="ENSCSET00000028493.1">
    <property type="protein sequence ID" value="ENSCSEP00000028118.1"/>
    <property type="gene ID" value="ENSCSEG00000017967.1"/>
</dbReference>
<dbReference type="InterPro" id="IPR036397">
    <property type="entry name" value="RNaseH_sf"/>
</dbReference>
<sequence length="102" mass="11832">MISSREIRDGLNISVSTRIQLAKGHVDWSKEKWRNILWTDESKTVFFFFFGSNNCRQFVRTAPNTKFKPQYTLKTVKNGGASIMIWGCFSALCCLMLKRKCL</sequence>
<evidence type="ECO:0000313" key="2">
    <source>
        <dbReference type="Proteomes" id="UP000265120"/>
    </source>
</evidence>
<dbReference type="Proteomes" id="UP000265120">
    <property type="component" value="Chromosome Z"/>
</dbReference>
<dbReference type="AlphaFoldDB" id="A0A3P8WKX6"/>